<evidence type="ECO:0000256" key="3">
    <source>
        <dbReference type="ARBA" id="ARBA00022448"/>
    </source>
</evidence>
<dbReference type="GO" id="GO:1902600">
    <property type="term" value="P:proton transmembrane transport"/>
    <property type="evidence" value="ECO:0007669"/>
    <property type="project" value="UniProtKB-KW"/>
</dbReference>
<keyword evidence="7 13" id="KW-0812">Transmembrane</keyword>
<evidence type="ECO:0000256" key="9">
    <source>
        <dbReference type="ARBA" id="ARBA00022781"/>
    </source>
</evidence>
<comment type="subcellular location">
    <subcellularLocation>
        <location evidence="1">Cell inner membrane</location>
        <topology evidence="1">Multi-pass membrane protein</topology>
    </subcellularLocation>
</comment>
<dbReference type="InterPro" id="IPR000540">
    <property type="entry name" value="Flag_MotA_CS"/>
</dbReference>
<dbReference type="RefSeq" id="WP_091845015.1">
    <property type="nucleotide sequence ID" value="NZ_FOCM01000003.1"/>
</dbReference>
<keyword evidence="10 13" id="KW-1133">Transmembrane helix</keyword>
<proteinExistence type="inferred from homology"/>
<dbReference type="PANTHER" id="PTHR30433">
    <property type="entry name" value="CHEMOTAXIS PROTEIN MOTA"/>
    <property type="match status" value="1"/>
</dbReference>
<dbReference type="Pfam" id="PF01618">
    <property type="entry name" value="MotA_ExbB"/>
    <property type="match status" value="1"/>
</dbReference>
<evidence type="ECO:0000256" key="12">
    <source>
        <dbReference type="ARBA" id="ARBA00023136"/>
    </source>
</evidence>
<evidence type="ECO:0000256" key="5">
    <source>
        <dbReference type="ARBA" id="ARBA00022500"/>
    </source>
</evidence>
<sequence length="288" mass="31290">MTLILGILIVFGLVFGGFMLSGGKMDIVIYALPYEGMMIGGGAIGAFVIANSFGVAKQSAKGIIRVIKGPQWKAQDYNDLLSLMYELARVYRQKGIVAMDPHVEDPHSSEIFQRYPKILKDHFAIDLITDSFRMVSMQFDDRYQMEDLVNRKIKKHHHESLVPASAIQTMSDGLPAIGIVAAVLGVIKTMSSIDQPPEVLGKMIGGALVGTFLGVFLAYCMVAPIAGRLKQIEEEDGAFYAVIREVIVAIVSGHPPSVAVEIGRGNIPTVKQPDFSTVEEAQRALPAA</sequence>
<dbReference type="GO" id="GO:0006935">
    <property type="term" value="P:chemotaxis"/>
    <property type="evidence" value="ECO:0007669"/>
    <property type="project" value="UniProtKB-KW"/>
</dbReference>
<dbReference type="PROSITE" id="PS01307">
    <property type="entry name" value="MOTA"/>
    <property type="match status" value="1"/>
</dbReference>
<dbReference type="AlphaFoldDB" id="A0A1H8F4U7"/>
<evidence type="ECO:0000256" key="4">
    <source>
        <dbReference type="ARBA" id="ARBA00022475"/>
    </source>
</evidence>
<keyword evidence="4" id="KW-1003">Cell membrane</keyword>
<dbReference type="InterPro" id="IPR047055">
    <property type="entry name" value="MotA-like"/>
</dbReference>
<dbReference type="NCBIfam" id="TIGR03818">
    <property type="entry name" value="MotA1"/>
    <property type="match status" value="1"/>
</dbReference>
<keyword evidence="5" id="KW-0145">Chemotaxis</keyword>
<accession>A0A1H8F4U7</accession>
<keyword evidence="6" id="KW-0997">Cell inner membrane</keyword>
<dbReference type="Pfam" id="PF20560">
    <property type="entry name" value="MotA_N"/>
    <property type="match status" value="1"/>
</dbReference>
<organism evidence="16 17">
    <name type="scientific">Palleronia pelagia</name>
    <dbReference type="NCBI Taxonomy" id="387096"/>
    <lineage>
        <taxon>Bacteria</taxon>
        <taxon>Pseudomonadati</taxon>
        <taxon>Pseudomonadota</taxon>
        <taxon>Alphaproteobacteria</taxon>
        <taxon>Rhodobacterales</taxon>
        <taxon>Roseobacteraceae</taxon>
        <taxon>Palleronia</taxon>
    </lineage>
</organism>
<name>A0A1H8F4U7_9RHOB</name>
<keyword evidence="8" id="KW-0283">Flagellar rotation</keyword>
<dbReference type="Proteomes" id="UP000199372">
    <property type="component" value="Unassembled WGS sequence"/>
</dbReference>
<evidence type="ECO:0000259" key="15">
    <source>
        <dbReference type="Pfam" id="PF20560"/>
    </source>
</evidence>
<keyword evidence="3" id="KW-0813">Transport</keyword>
<keyword evidence="12 13" id="KW-0472">Membrane</keyword>
<evidence type="ECO:0000256" key="10">
    <source>
        <dbReference type="ARBA" id="ARBA00022989"/>
    </source>
</evidence>
<evidence type="ECO:0000256" key="7">
    <source>
        <dbReference type="ARBA" id="ARBA00022692"/>
    </source>
</evidence>
<feature type="domain" description="Motility protein A N-terminal" evidence="15">
    <location>
        <begin position="4"/>
        <end position="95"/>
    </location>
</feature>
<gene>
    <name evidence="16" type="ORF">SAMN04488011_103213</name>
</gene>
<comment type="similarity">
    <text evidence="2">Belongs to the MotA family.</text>
</comment>
<evidence type="ECO:0000256" key="2">
    <source>
        <dbReference type="ARBA" id="ARBA00008038"/>
    </source>
</evidence>
<protein>
    <submittedName>
        <fullName evidence="16">Chemotaxis protein MotA</fullName>
    </submittedName>
</protein>
<evidence type="ECO:0000256" key="13">
    <source>
        <dbReference type="SAM" id="Phobius"/>
    </source>
</evidence>
<feature type="domain" description="MotA/TolQ/ExbB proton channel" evidence="14">
    <location>
        <begin position="139"/>
        <end position="231"/>
    </location>
</feature>
<evidence type="ECO:0000256" key="1">
    <source>
        <dbReference type="ARBA" id="ARBA00004429"/>
    </source>
</evidence>
<dbReference type="GO" id="GO:0005886">
    <property type="term" value="C:plasma membrane"/>
    <property type="evidence" value="ECO:0007669"/>
    <property type="project" value="UniProtKB-SubCell"/>
</dbReference>
<keyword evidence="17" id="KW-1185">Reference proteome</keyword>
<dbReference type="InterPro" id="IPR022522">
    <property type="entry name" value="Flagellar_motor_stator_MotA"/>
</dbReference>
<keyword evidence="11" id="KW-0406">Ion transport</keyword>
<feature type="transmembrane region" description="Helical" evidence="13">
    <location>
        <begin position="161"/>
        <end position="187"/>
    </location>
</feature>
<evidence type="ECO:0000313" key="16">
    <source>
        <dbReference type="EMBL" id="SEN26705.1"/>
    </source>
</evidence>
<evidence type="ECO:0000259" key="14">
    <source>
        <dbReference type="Pfam" id="PF01618"/>
    </source>
</evidence>
<reference evidence="17" key="1">
    <citation type="submission" date="2016-10" db="EMBL/GenBank/DDBJ databases">
        <authorList>
            <person name="Varghese N."/>
            <person name="Submissions S."/>
        </authorList>
    </citation>
    <scope>NUCLEOTIDE SEQUENCE [LARGE SCALE GENOMIC DNA]</scope>
    <source>
        <strain evidence="17">DSM 26893</strain>
    </source>
</reference>
<keyword evidence="9" id="KW-0375">Hydrogen ion transport</keyword>
<dbReference type="InterPro" id="IPR002898">
    <property type="entry name" value="MotA_ExbB_proton_chnl"/>
</dbReference>
<feature type="transmembrane region" description="Helical" evidence="13">
    <location>
        <begin position="199"/>
        <end position="222"/>
    </location>
</feature>
<evidence type="ECO:0000256" key="6">
    <source>
        <dbReference type="ARBA" id="ARBA00022519"/>
    </source>
</evidence>
<dbReference type="PANTHER" id="PTHR30433:SF4">
    <property type="entry name" value="MOTILITY PROTEIN A"/>
    <property type="match status" value="1"/>
</dbReference>
<evidence type="ECO:0000256" key="11">
    <source>
        <dbReference type="ARBA" id="ARBA00023065"/>
    </source>
</evidence>
<evidence type="ECO:0000313" key="17">
    <source>
        <dbReference type="Proteomes" id="UP000199372"/>
    </source>
</evidence>
<feature type="transmembrane region" description="Helical" evidence="13">
    <location>
        <begin position="38"/>
        <end position="56"/>
    </location>
</feature>
<dbReference type="InterPro" id="IPR046786">
    <property type="entry name" value="MotA_N"/>
</dbReference>
<dbReference type="GO" id="GO:0071978">
    <property type="term" value="P:bacterial-type flagellum-dependent swarming motility"/>
    <property type="evidence" value="ECO:0007669"/>
    <property type="project" value="InterPro"/>
</dbReference>
<evidence type="ECO:0000256" key="8">
    <source>
        <dbReference type="ARBA" id="ARBA00022779"/>
    </source>
</evidence>
<dbReference type="EMBL" id="FOCM01000003">
    <property type="protein sequence ID" value="SEN26705.1"/>
    <property type="molecule type" value="Genomic_DNA"/>
</dbReference>
<dbReference type="OrthoDB" id="9782603at2"/>